<evidence type="ECO:0000256" key="3">
    <source>
        <dbReference type="ARBA" id="ARBA00022777"/>
    </source>
</evidence>
<keyword evidence="3" id="KW-0418">Kinase</keyword>
<dbReference type="SUPFAM" id="SSF55890">
    <property type="entry name" value="Sporulation response regulatory protein Spo0B"/>
    <property type="match status" value="1"/>
</dbReference>
<dbReference type="RefSeq" id="WP_186870294.1">
    <property type="nucleotide sequence ID" value="NZ_JACOOL010000008.1"/>
</dbReference>
<evidence type="ECO:0000313" key="6">
    <source>
        <dbReference type="Proteomes" id="UP000637359"/>
    </source>
</evidence>
<dbReference type="InterPro" id="IPR016120">
    <property type="entry name" value="Sig_transdc_His_kin_SpoOB"/>
</dbReference>
<dbReference type="Gene3D" id="3.30.565.30">
    <property type="entry name" value="Sporulation initiation phosphotransferase B (SpoOB), C-terminal domain"/>
    <property type="match status" value="1"/>
</dbReference>
<name>A0A923L714_9BACI</name>
<evidence type="ECO:0000259" key="4">
    <source>
        <dbReference type="Pfam" id="PF14689"/>
    </source>
</evidence>
<keyword evidence="6" id="KW-1185">Reference proteome</keyword>
<dbReference type="GO" id="GO:0000155">
    <property type="term" value="F:phosphorelay sensor kinase activity"/>
    <property type="evidence" value="ECO:0007669"/>
    <property type="project" value="InterPro"/>
</dbReference>
<evidence type="ECO:0000256" key="2">
    <source>
        <dbReference type="ARBA" id="ARBA00022679"/>
    </source>
</evidence>
<reference evidence="5" key="1">
    <citation type="submission" date="2020-08" db="EMBL/GenBank/DDBJ databases">
        <title>Genome public.</title>
        <authorList>
            <person name="Liu C."/>
            <person name="Sun Q."/>
        </authorList>
    </citation>
    <scope>NUCLEOTIDE SEQUENCE</scope>
    <source>
        <strain evidence="5">BX22</strain>
    </source>
</reference>
<proteinExistence type="predicted"/>
<accession>A0A923L714</accession>
<dbReference type="Gene3D" id="1.10.287.130">
    <property type="match status" value="1"/>
</dbReference>
<dbReference type="InterPro" id="IPR039506">
    <property type="entry name" value="SPOB_a"/>
</dbReference>
<dbReference type="EMBL" id="JACOOL010000008">
    <property type="protein sequence ID" value="MBC5637592.1"/>
    <property type="molecule type" value="Genomic_DNA"/>
</dbReference>
<sequence>MDANEVIQLLRLQRHDLMNDLQIVHGYLSMGKVDKVKVKVDEIIEGLNRERLLMNNSCPNFALWLIQTNLQHNHIQFTYEIGTSNRNLQAYDKVLTDIGNTIVDYILADKLEIINGVLQLIEEDSFIKLVVTLSGPPINSERWQNGMAEKLNNVWIQAEELESSVRFSFSLSSLE</sequence>
<dbReference type="Pfam" id="PF14689">
    <property type="entry name" value="SPOB_a"/>
    <property type="match status" value="1"/>
</dbReference>
<gene>
    <name evidence="5" type="ORF">H8S33_12315</name>
</gene>
<dbReference type="AlphaFoldDB" id="A0A923L714"/>
<keyword evidence="1" id="KW-0597">Phosphoprotein</keyword>
<evidence type="ECO:0000256" key="1">
    <source>
        <dbReference type="ARBA" id="ARBA00022553"/>
    </source>
</evidence>
<dbReference type="Proteomes" id="UP000637359">
    <property type="component" value="Unassembled WGS sequence"/>
</dbReference>
<organism evidence="5 6">
    <name type="scientific">Ornithinibacillus hominis</name>
    <dbReference type="NCBI Taxonomy" id="2763055"/>
    <lineage>
        <taxon>Bacteria</taxon>
        <taxon>Bacillati</taxon>
        <taxon>Bacillota</taxon>
        <taxon>Bacilli</taxon>
        <taxon>Bacillales</taxon>
        <taxon>Bacillaceae</taxon>
        <taxon>Ornithinibacillus</taxon>
    </lineage>
</organism>
<comment type="caution">
    <text evidence="5">The sequence shown here is derived from an EMBL/GenBank/DDBJ whole genome shotgun (WGS) entry which is preliminary data.</text>
</comment>
<feature type="domain" description="SpoOB alpha-helical" evidence="4">
    <location>
        <begin position="2"/>
        <end position="55"/>
    </location>
</feature>
<dbReference type="InterPro" id="IPR037100">
    <property type="entry name" value="Spo0B_C_sf"/>
</dbReference>
<evidence type="ECO:0000313" key="5">
    <source>
        <dbReference type="EMBL" id="MBC5637592.1"/>
    </source>
</evidence>
<protein>
    <submittedName>
        <fullName evidence="5">Spo0B domain-containing protein</fullName>
    </submittedName>
</protein>
<keyword evidence="2" id="KW-0808">Transferase</keyword>